<feature type="non-terminal residue" evidence="1">
    <location>
        <position position="107"/>
    </location>
</feature>
<proteinExistence type="predicted"/>
<dbReference type="EMBL" id="CM043790">
    <property type="protein sequence ID" value="KAI4825017.1"/>
    <property type="molecule type" value="Genomic_DNA"/>
</dbReference>
<dbReference type="Proteomes" id="UP001057452">
    <property type="component" value="Chromosome 6"/>
</dbReference>
<comment type="caution">
    <text evidence="1">The sequence shown here is derived from an EMBL/GenBank/DDBJ whole genome shotgun (WGS) entry which is preliminary data.</text>
</comment>
<gene>
    <name evidence="1" type="ORF">KUCAC02_020722</name>
</gene>
<protein>
    <submittedName>
        <fullName evidence="1">Uncharacterized protein</fullName>
    </submittedName>
</protein>
<reference evidence="1" key="1">
    <citation type="submission" date="2022-05" db="EMBL/GenBank/DDBJ databases">
        <title>Chromosome-level genome of Chaenocephalus aceratus.</title>
        <authorList>
            <person name="Park H."/>
        </authorList>
    </citation>
    <scope>NUCLEOTIDE SEQUENCE</scope>
    <source>
        <strain evidence="1">KU_202001</strain>
    </source>
</reference>
<sequence>CLPPQTPHHLSPPFPTSQHPSIPSHLSHNKSEWNGFVNRSLIKVPASNREADLKEGHGTGAEDGEHEEHDDRDDDLDDENIFTCDNCQHDFDCLAELTEHRTNHCPA</sequence>
<name>A0ACB9XE03_CHAAC</name>
<accession>A0ACB9XE03</accession>
<keyword evidence="2" id="KW-1185">Reference proteome</keyword>
<evidence type="ECO:0000313" key="1">
    <source>
        <dbReference type="EMBL" id="KAI4825017.1"/>
    </source>
</evidence>
<evidence type="ECO:0000313" key="2">
    <source>
        <dbReference type="Proteomes" id="UP001057452"/>
    </source>
</evidence>
<organism evidence="1 2">
    <name type="scientific">Chaenocephalus aceratus</name>
    <name type="common">Blackfin icefish</name>
    <name type="synonym">Chaenichthys aceratus</name>
    <dbReference type="NCBI Taxonomy" id="36190"/>
    <lineage>
        <taxon>Eukaryota</taxon>
        <taxon>Metazoa</taxon>
        <taxon>Chordata</taxon>
        <taxon>Craniata</taxon>
        <taxon>Vertebrata</taxon>
        <taxon>Euteleostomi</taxon>
        <taxon>Actinopterygii</taxon>
        <taxon>Neopterygii</taxon>
        <taxon>Teleostei</taxon>
        <taxon>Neoteleostei</taxon>
        <taxon>Acanthomorphata</taxon>
        <taxon>Eupercaria</taxon>
        <taxon>Perciformes</taxon>
        <taxon>Notothenioidei</taxon>
        <taxon>Channichthyidae</taxon>
        <taxon>Chaenocephalus</taxon>
    </lineage>
</organism>
<feature type="non-terminal residue" evidence="1">
    <location>
        <position position="1"/>
    </location>
</feature>